<protein>
    <recommendedName>
        <fullName evidence="3">Phage protein</fullName>
    </recommendedName>
</protein>
<accession>A0A7W3UL29</accession>
<comment type="caution">
    <text evidence="1">The sequence shown here is derived from an EMBL/GenBank/DDBJ whole genome shotgun (WGS) entry which is preliminary data.</text>
</comment>
<organism evidence="1 2">
    <name type="scientific">Limosilactobacillus rudii</name>
    <dbReference type="NCBI Taxonomy" id="2759755"/>
    <lineage>
        <taxon>Bacteria</taxon>
        <taxon>Bacillati</taxon>
        <taxon>Bacillota</taxon>
        <taxon>Bacilli</taxon>
        <taxon>Lactobacillales</taxon>
        <taxon>Lactobacillaceae</taxon>
        <taxon>Limosilactobacillus</taxon>
    </lineage>
</organism>
<evidence type="ECO:0000313" key="2">
    <source>
        <dbReference type="Proteomes" id="UP000517106"/>
    </source>
</evidence>
<dbReference type="Proteomes" id="UP000517106">
    <property type="component" value="Unassembled WGS sequence"/>
</dbReference>
<gene>
    <name evidence="1" type="ORF">H5S09_02625</name>
</gene>
<keyword evidence="2" id="KW-1185">Reference proteome</keyword>
<sequence length="97" mass="11470">MDFDEIMTQIAANEKRRLEDMRAKAYMDHRLSEMIAFAFNDPAKMPKVEEAYPFVKDENTQAEQRSSDEPEWKRDQLLLMQQAQRIRQFNKDKGGGN</sequence>
<name>A0A7W3UL29_9LACO</name>
<dbReference type="RefSeq" id="WP_182595452.1">
    <property type="nucleotide sequence ID" value="NZ_JACIVA010000037.1"/>
</dbReference>
<evidence type="ECO:0000313" key="1">
    <source>
        <dbReference type="EMBL" id="MBB1096845.1"/>
    </source>
</evidence>
<evidence type="ECO:0008006" key="3">
    <source>
        <dbReference type="Google" id="ProtNLM"/>
    </source>
</evidence>
<proteinExistence type="predicted"/>
<dbReference type="EMBL" id="JACIVA010000037">
    <property type="protein sequence ID" value="MBB1096845.1"/>
    <property type="molecule type" value="Genomic_DNA"/>
</dbReference>
<dbReference type="AlphaFoldDB" id="A0A7W3UL29"/>
<reference evidence="1 2" key="1">
    <citation type="submission" date="2020-07" db="EMBL/GenBank/DDBJ databases">
        <title>Description of Limosilactobacillus balticus sp. nov., Limosilactobacillus agrestis sp. nov., Limosilactobacillus albertensis sp. nov., Limosilactobacillus rudii sp. nov., Limosilactobacillus fastidiosus sp. nov., five novel Limosilactobacillus species isolated from the vertebrate gastrointestinal tract, and proposal of 6 subspecies of Limosilactobacillus reuteri adapted to the gastrointestinal tract of specific vertebrate hosts.</title>
        <authorList>
            <person name="Li F."/>
            <person name="Cheng C."/>
            <person name="Zheng J."/>
            <person name="Quevedo R.M."/>
            <person name="Li J."/>
            <person name="Roos S."/>
            <person name="Gaenzle M.G."/>
            <person name="Walter J."/>
        </authorList>
    </citation>
    <scope>NUCLEOTIDE SEQUENCE [LARGE SCALE GENOMIC DNA]</scope>
    <source>
        <strain evidence="1 2">STM2_1</strain>
    </source>
</reference>